<accession>A8S348</accession>
<dbReference type="eggNOG" id="COG1349">
    <property type="taxonomic scope" value="Bacteria"/>
</dbReference>
<reference evidence="5 6" key="1">
    <citation type="submission" date="2007-08" db="EMBL/GenBank/DDBJ databases">
        <authorList>
            <person name="Fulton L."/>
            <person name="Clifton S."/>
            <person name="Fulton B."/>
            <person name="Xu J."/>
            <person name="Minx P."/>
            <person name="Pepin K.H."/>
            <person name="Johnson M."/>
            <person name="Thiruvilangam P."/>
            <person name="Bhonagiri V."/>
            <person name="Nash W.E."/>
            <person name="Mardis E.R."/>
            <person name="Wilson R.K."/>
        </authorList>
    </citation>
    <scope>NUCLEOTIDE SEQUENCE [LARGE SCALE GENOMIC DNA]</scope>
    <source>
        <strain evidence="6">ATCC BAA-613 / DSM 15670 / CCUG 46953 / JCM 12243 / WAL 16351</strain>
    </source>
</reference>
<keyword evidence="3" id="KW-0804">Transcription</keyword>
<evidence type="ECO:0000313" key="6">
    <source>
        <dbReference type="Proteomes" id="UP000005396"/>
    </source>
</evidence>
<dbReference type="PANTHER" id="PTHR30363:SF8">
    <property type="entry name" value="DEOXYRIBOSE OPERON REPRESSOR"/>
    <property type="match status" value="1"/>
</dbReference>
<evidence type="ECO:0000256" key="2">
    <source>
        <dbReference type="ARBA" id="ARBA00023125"/>
    </source>
</evidence>
<dbReference type="HOGENOM" id="CLU_060699_4_0_9"/>
<comment type="caution">
    <text evidence="5">The sequence shown here is derived from an EMBL/GenBank/DDBJ whole genome shotgun (WGS) entry which is preliminary data.</text>
</comment>
<dbReference type="SMART" id="SM00420">
    <property type="entry name" value="HTH_DEOR"/>
    <property type="match status" value="1"/>
</dbReference>
<dbReference type="SMART" id="SM01134">
    <property type="entry name" value="DeoRC"/>
    <property type="match status" value="1"/>
</dbReference>
<dbReference type="InterPro" id="IPR036388">
    <property type="entry name" value="WH-like_DNA-bd_sf"/>
</dbReference>
<dbReference type="InterPro" id="IPR036390">
    <property type="entry name" value="WH_DNA-bd_sf"/>
</dbReference>
<gene>
    <name evidence="5" type="ORF">CLOBOL_06491</name>
</gene>
<dbReference type="InterPro" id="IPR014036">
    <property type="entry name" value="DeoR-like_C"/>
</dbReference>
<reference evidence="5 6" key="2">
    <citation type="submission" date="2007-09" db="EMBL/GenBank/DDBJ databases">
        <title>Draft genome sequence of Clostridium bolteae (ATCC BAA-613).</title>
        <authorList>
            <person name="Sudarsanam P."/>
            <person name="Ley R."/>
            <person name="Guruge J."/>
            <person name="Turnbaugh P.J."/>
            <person name="Mahowald M."/>
            <person name="Liep D."/>
            <person name="Gordon J."/>
        </authorList>
    </citation>
    <scope>NUCLEOTIDE SEQUENCE [LARGE SCALE GENOMIC DNA]</scope>
    <source>
        <strain evidence="6">ATCC BAA-613 / DSM 15670 / CCUG 46953 / JCM 12243 / WAL 16351</strain>
    </source>
</reference>
<dbReference type="GO" id="GO:0003700">
    <property type="term" value="F:DNA-binding transcription factor activity"/>
    <property type="evidence" value="ECO:0007669"/>
    <property type="project" value="InterPro"/>
</dbReference>
<evidence type="ECO:0000256" key="1">
    <source>
        <dbReference type="ARBA" id="ARBA00023015"/>
    </source>
</evidence>
<dbReference type="SUPFAM" id="SSF100950">
    <property type="entry name" value="NagB/RpiA/CoA transferase-like"/>
    <property type="match status" value="1"/>
</dbReference>
<name>A8S348_ENTBW</name>
<dbReference type="PROSITE" id="PS00894">
    <property type="entry name" value="HTH_DEOR_1"/>
    <property type="match status" value="1"/>
</dbReference>
<dbReference type="InterPro" id="IPR050313">
    <property type="entry name" value="Carb_Metab_HTH_regulators"/>
</dbReference>
<keyword evidence="2" id="KW-0238">DNA-binding</keyword>
<keyword evidence="1" id="KW-0805">Transcription regulation</keyword>
<dbReference type="PaxDb" id="411902-CLOBOL_06491"/>
<evidence type="ECO:0000259" key="4">
    <source>
        <dbReference type="PROSITE" id="PS51000"/>
    </source>
</evidence>
<dbReference type="GO" id="GO:0003677">
    <property type="term" value="F:DNA binding"/>
    <property type="evidence" value="ECO:0007669"/>
    <property type="project" value="UniProtKB-KW"/>
</dbReference>
<dbReference type="Gene3D" id="3.40.50.1360">
    <property type="match status" value="1"/>
</dbReference>
<dbReference type="Proteomes" id="UP000005396">
    <property type="component" value="Unassembled WGS sequence"/>
</dbReference>
<evidence type="ECO:0000256" key="3">
    <source>
        <dbReference type="ARBA" id="ARBA00023163"/>
    </source>
</evidence>
<organism evidence="5 6">
    <name type="scientific">Enterocloster bolteae (strain ATCC BAA-613 / DSM 15670 / CCUG 46953 / JCM 12243 / WAL 16351)</name>
    <name type="common">Clostridium bolteae</name>
    <dbReference type="NCBI Taxonomy" id="411902"/>
    <lineage>
        <taxon>Bacteria</taxon>
        <taxon>Bacillati</taxon>
        <taxon>Bacillota</taxon>
        <taxon>Clostridia</taxon>
        <taxon>Lachnospirales</taxon>
        <taxon>Lachnospiraceae</taxon>
        <taxon>Enterocloster</taxon>
    </lineage>
</organism>
<protein>
    <recommendedName>
        <fullName evidence="4">HTH deoR-type domain-containing protein</fullName>
    </recommendedName>
</protein>
<dbReference type="InterPro" id="IPR001034">
    <property type="entry name" value="DeoR_HTH"/>
</dbReference>
<dbReference type="PANTHER" id="PTHR30363">
    <property type="entry name" value="HTH-TYPE TRANSCRIPTIONAL REGULATOR SRLR-RELATED"/>
    <property type="match status" value="1"/>
</dbReference>
<dbReference type="InterPro" id="IPR037171">
    <property type="entry name" value="NagB/RpiA_transferase-like"/>
</dbReference>
<dbReference type="EMBL" id="ABCC02000053">
    <property type="protein sequence ID" value="EDP13252.1"/>
    <property type="molecule type" value="Genomic_DNA"/>
</dbReference>
<feature type="domain" description="HTH deoR-type" evidence="4">
    <location>
        <begin position="18"/>
        <end position="82"/>
    </location>
</feature>
<dbReference type="Pfam" id="PF00455">
    <property type="entry name" value="DeoRC"/>
    <property type="match status" value="1"/>
</dbReference>
<dbReference type="AlphaFoldDB" id="A8S348"/>
<evidence type="ECO:0000313" key="5">
    <source>
        <dbReference type="EMBL" id="EDP13252.1"/>
    </source>
</evidence>
<dbReference type="InterPro" id="IPR018356">
    <property type="entry name" value="Tscrpt_reg_HTH_DeoR_CS"/>
</dbReference>
<proteinExistence type="predicted"/>
<sequence length="267" mass="30355">MGRSRIATGGETELMGKRDLRIYALLDTLKESPVLSIKELADRFQVSEMTIRRDIDYLKENRLFYENKASEPAAREHDEYLYSSEQIRNFDKKDRIARFAAGMIEEGDILILDSGTTTGVLSKYIPEQTQLTVLCYNYHILSQLQGNEKLSLIFAGGYFHRNDLMFESVEGIGLIRRTRASKMFVSASGVHEKLGMTCAHNYEVVTKKAALESSLQKILVADSSKFGQVRPGYFAELEEIDEIVTDDGLSREWQELIAEKDIPLHLV</sequence>
<dbReference type="Pfam" id="PF08220">
    <property type="entry name" value="HTH_DeoR"/>
    <property type="match status" value="1"/>
</dbReference>
<dbReference type="SUPFAM" id="SSF46785">
    <property type="entry name" value="Winged helix' DNA-binding domain"/>
    <property type="match status" value="1"/>
</dbReference>
<dbReference type="Gene3D" id="1.10.10.10">
    <property type="entry name" value="Winged helix-like DNA-binding domain superfamily/Winged helix DNA-binding domain"/>
    <property type="match status" value="1"/>
</dbReference>
<dbReference type="PROSITE" id="PS51000">
    <property type="entry name" value="HTH_DEOR_2"/>
    <property type="match status" value="1"/>
</dbReference>